<proteinExistence type="predicted"/>
<evidence type="ECO:0000313" key="1">
    <source>
        <dbReference type="EMBL" id="GMH25890.1"/>
    </source>
</evidence>
<gene>
    <name evidence="1" type="ORF">Nepgr_027733</name>
</gene>
<reference evidence="1" key="1">
    <citation type="submission" date="2023-05" db="EMBL/GenBank/DDBJ databases">
        <title>Nepenthes gracilis genome sequencing.</title>
        <authorList>
            <person name="Fukushima K."/>
        </authorList>
    </citation>
    <scope>NUCLEOTIDE SEQUENCE</scope>
    <source>
        <strain evidence="1">SING2019-196</strain>
    </source>
</reference>
<dbReference type="EMBL" id="BSYO01000030">
    <property type="protein sequence ID" value="GMH25890.1"/>
    <property type="molecule type" value="Genomic_DNA"/>
</dbReference>
<name>A0AAD3Y388_NEPGR</name>
<protein>
    <submittedName>
        <fullName evidence="1">Uncharacterized protein</fullName>
    </submittedName>
</protein>
<evidence type="ECO:0000313" key="2">
    <source>
        <dbReference type="Proteomes" id="UP001279734"/>
    </source>
</evidence>
<organism evidence="1 2">
    <name type="scientific">Nepenthes gracilis</name>
    <name type="common">Slender pitcher plant</name>
    <dbReference type="NCBI Taxonomy" id="150966"/>
    <lineage>
        <taxon>Eukaryota</taxon>
        <taxon>Viridiplantae</taxon>
        <taxon>Streptophyta</taxon>
        <taxon>Embryophyta</taxon>
        <taxon>Tracheophyta</taxon>
        <taxon>Spermatophyta</taxon>
        <taxon>Magnoliopsida</taxon>
        <taxon>eudicotyledons</taxon>
        <taxon>Gunneridae</taxon>
        <taxon>Pentapetalae</taxon>
        <taxon>Caryophyllales</taxon>
        <taxon>Nepenthaceae</taxon>
        <taxon>Nepenthes</taxon>
    </lineage>
</organism>
<comment type="caution">
    <text evidence="1">The sequence shown here is derived from an EMBL/GenBank/DDBJ whole genome shotgun (WGS) entry which is preliminary data.</text>
</comment>
<dbReference type="AlphaFoldDB" id="A0AAD3Y388"/>
<keyword evidence="2" id="KW-1185">Reference proteome</keyword>
<dbReference type="Proteomes" id="UP001279734">
    <property type="component" value="Unassembled WGS sequence"/>
</dbReference>
<accession>A0AAD3Y388</accession>
<sequence length="148" mass="16372">MLMEQLLARYCTGDPVFCYGFASAAGFCFSTCPGQSPGVMQRSLHYSPVAYGVGLLGYLLARRPVITRIASKACSWSWWLAVVWLYSALQHFEGMLIRCICYIYVAWPEVGCLSDAGLGCCVLFCRLIGLEPSANVEFLLELAWLAGY</sequence>